<sequence>MDEWMLNDLLECSVCLERLDTSSKVLPCQHTFCKKCLEEIVSTHKELRCPECRTLVEAQIDDLPPNVLLMRILEGMRNAGNPAPKKKNNATTPRQPGNQSLPVTSVQSPQPQTVNNTDTNKLPLGQKQAPAQVARAIYDYLSKESGDLNFKKGDIITLHRKVDNHWYQGECKGKTGIFPASYVQIMVPLPIQVPKCKALYDFRRTNDDGCLSFFKNDIITVIKRVDENWAEGKLNGRVGIFPLAFVEMNSVARALMKLSINSQPGPSRVAPPTPTADDSTPLIPTDHSGVISNFNAYHSNQPSDAPEPEDELPNSAQRVVKTTVPTTATTASAAGTESSSTVSSSTCSTSSSSSSSSVTPSSSSNTSSTSNSAPHSPPSNQHPYGPNPFLPASQTPRHMILQTSHITNSTHSVLPTSHITAQYSLLAPKAPAPVHGHRSPSTSAEEAVSLPQQSKEKRHSFTVSTPNHSSASNSNRHSAEIISTETPVDVQNGQLSRHGSQRHRRSGSDLPTSTNLPADYIALYPYKPQKADELELKRGNIYLVTERCQDGWFKGTSSKTQKCGVFPGNYVTLAKPLTANQTRVGPSREAPATPSPEGKDPHQSKSPKPNQLTRQYPQNLLVPPELPPRASSPSSRHLRGAPVILWPPPPSEASNSQKASVDMTVPLVGNNLLSGAERSGVPSMVSPPPNAAVTTPSKSAEKGKEKKEKNGLMKRLKEKTSMKRSKSPPATTSYSMDNPVFDDSPASPFHSQTPTHPVHMRSGSCPNQLIHLMPERSSQRIFSASVSARLKHKERPSVSNANFTHTTSRQLDGYNGSRIPSAASSSHRKSNSLDAGDSRKPRQLVPPVRERFRCIVPYPPNSEYELELRVGDIIYVHKKREDGWYKGTQKRTGRTGLFPASFVETD</sequence>
<feature type="domain" description="SH3" evidence="16">
    <location>
        <begin position="515"/>
        <end position="576"/>
    </location>
</feature>
<feature type="compositionally biased region" description="Polar residues" evidence="15">
    <location>
        <begin position="290"/>
        <end position="303"/>
    </location>
</feature>
<evidence type="ECO:0000313" key="18">
    <source>
        <dbReference type="EMBL" id="KAL0272998.1"/>
    </source>
</evidence>
<dbReference type="InterPro" id="IPR018957">
    <property type="entry name" value="Znf_C3HC4_RING-type"/>
</dbReference>
<dbReference type="Pfam" id="PF00018">
    <property type="entry name" value="SH3_1"/>
    <property type="match status" value="1"/>
</dbReference>
<feature type="compositionally biased region" description="Basic and acidic residues" evidence="15">
    <location>
        <begin position="699"/>
        <end position="711"/>
    </location>
</feature>
<proteinExistence type="inferred from homology"/>
<evidence type="ECO:0000256" key="1">
    <source>
        <dbReference type="ARBA" id="ARBA00000900"/>
    </source>
</evidence>
<dbReference type="Pfam" id="PF00097">
    <property type="entry name" value="zf-C3HC4"/>
    <property type="match status" value="1"/>
</dbReference>
<dbReference type="InterPro" id="IPR013083">
    <property type="entry name" value="Znf_RING/FYVE/PHD"/>
</dbReference>
<dbReference type="EMBL" id="JARGDH010000003">
    <property type="protein sequence ID" value="KAL0272998.1"/>
    <property type="molecule type" value="Genomic_DNA"/>
</dbReference>
<evidence type="ECO:0000256" key="5">
    <source>
        <dbReference type="ARBA" id="ARBA00022443"/>
    </source>
</evidence>
<dbReference type="SMART" id="SM00184">
    <property type="entry name" value="RING"/>
    <property type="match status" value="1"/>
</dbReference>
<reference evidence="18" key="1">
    <citation type="journal article" date="2024" name="Gigascience">
        <title>Chromosome-level genome of the poultry shaft louse Menopon gallinae provides insight into the host-switching and adaptive evolution of parasitic lice.</title>
        <authorList>
            <person name="Xu Y."/>
            <person name="Ma L."/>
            <person name="Liu S."/>
            <person name="Liang Y."/>
            <person name="Liu Q."/>
            <person name="He Z."/>
            <person name="Tian L."/>
            <person name="Duan Y."/>
            <person name="Cai W."/>
            <person name="Li H."/>
            <person name="Song F."/>
        </authorList>
    </citation>
    <scope>NUCLEOTIDE SEQUENCE</scope>
    <source>
        <strain evidence="18">Cailab_2023a</strain>
    </source>
</reference>
<organism evidence="18">
    <name type="scientific">Menopon gallinae</name>
    <name type="common">poultry shaft louse</name>
    <dbReference type="NCBI Taxonomy" id="328185"/>
    <lineage>
        <taxon>Eukaryota</taxon>
        <taxon>Metazoa</taxon>
        <taxon>Ecdysozoa</taxon>
        <taxon>Arthropoda</taxon>
        <taxon>Hexapoda</taxon>
        <taxon>Insecta</taxon>
        <taxon>Pterygota</taxon>
        <taxon>Neoptera</taxon>
        <taxon>Paraneoptera</taxon>
        <taxon>Psocodea</taxon>
        <taxon>Troctomorpha</taxon>
        <taxon>Phthiraptera</taxon>
        <taxon>Amblycera</taxon>
        <taxon>Menoponidae</taxon>
        <taxon>Menopon</taxon>
    </lineage>
</organism>
<feature type="compositionally biased region" description="Polar residues" evidence="15">
    <location>
        <begin position="481"/>
        <end position="495"/>
    </location>
</feature>
<name>A0AAW2HTW4_9NEOP</name>
<dbReference type="PANTHER" id="PTHR14167">
    <property type="entry name" value="SH3 DOMAIN-CONTAINING"/>
    <property type="match status" value="1"/>
</dbReference>
<evidence type="ECO:0000256" key="14">
    <source>
        <dbReference type="PROSITE-ProRule" id="PRU00192"/>
    </source>
</evidence>
<feature type="compositionally biased region" description="Low complexity" evidence="15">
    <location>
        <begin position="467"/>
        <end position="476"/>
    </location>
</feature>
<feature type="compositionally biased region" description="Basic residues" evidence="15">
    <location>
        <begin position="712"/>
        <end position="726"/>
    </location>
</feature>
<dbReference type="PANTHER" id="PTHR14167:SF51">
    <property type="entry name" value="RING-TYPE E3 UBIQUITIN TRANSFERASE"/>
    <property type="match status" value="1"/>
</dbReference>
<keyword evidence="8" id="KW-0677">Repeat</keyword>
<dbReference type="PROSITE" id="PS50002">
    <property type="entry name" value="SH3"/>
    <property type="match status" value="4"/>
</dbReference>
<feature type="compositionally biased region" description="Polar residues" evidence="15">
    <location>
        <begin position="604"/>
        <end position="618"/>
    </location>
</feature>
<dbReference type="EC" id="2.3.2.27" evidence="4"/>
<feature type="region of interest" description="Disordered" evidence="15">
    <location>
        <begin position="78"/>
        <end position="123"/>
    </location>
</feature>
<keyword evidence="11" id="KW-0862">Zinc</keyword>
<evidence type="ECO:0000256" key="15">
    <source>
        <dbReference type="SAM" id="MobiDB-lite"/>
    </source>
</evidence>
<evidence type="ECO:0000259" key="16">
    <source>
        <dbReference type="PROSITE" id="PS50002"/>
    </source>
</evidence>
<dbReference type="PROSITE" id="PS00518">
    <property type="entry name" value="ZF_RING_1"/>
    <property type="match status" value="1"/>
</dbReference>
<comment type="caution">
    <text evidence="18">The sequence shown here is derived from an EMBL/GenBank/DDBJ whole genome shotgun (WGS) entry which is preliminary data.</text>
</comment>
<gene>
    <name evidence="18" type="ORF">PYX00_005780</name>
</gene>
<dbReference type="InterPro" id="IPR050384">
    <property type="entry name" value="Endophilin_SH3RF"/>
</dbReference>
<feature type="compositionally biased region" description="Low complexity" evidence="15">
    <location>
        <begin position="328"/>
        <end position="374"/>
    </location>
</feature>
<keyword evidence="10" id="KW-0833">Ubl conjugation pathway</keyword>
<dbReference type="CDD" id="cd16750">
    <property type="entry name" value="RING-HC_SH3RF3"/>
    <property type="match status" value="1"/>
</dbReference>
<dbReference type="InterPro" id="IPR035816">
    <property type="entry name" value="SH3RF1/SH3RF3_SH3_4"/>
</dbReference>
<feature type="region of interest" description="Disordered" evidence="15">
    <location>
        <begin position="577"/>
        <end position="659"/>
    </location>
</feature>
<keyword evidence="12" id="KW-0832">Ubl conjugation</keyword>
<comment type="catalytic activity">
    <reaction evidence="1">
        <text>S-ubiquitinyl-[E2 ubiquitin-conjugating enzyme]-L-cysteine + [acceptor protein]-L-lysine = [E2 ubiquitin-conjugating enzyme]-L-cysteine + N(6)-ubiquitinyl-[acceptor protein]-L-lysine.</text>
        <dbReference type="EC" id="2.3.2.27"/>
    </reaction>
</comment>
<dbReference type="FunFam" id="2.30.30.40:FF:000001">
    <property type="entry name" value="Sorbin and SH3 domain-containing protein 1 isoform 2"/>
    <property type="match status" value="1"/>
</dbReference>
<comment type="similarity">
    <text evidence="3">Belongs to the SH3RF family.</text>
</comment>
<dbReference type="SUPFAM" id="SSF57850">
    <property type="entry name" value="RING/U-box"/>
    <property type="match status" value="1"/>
</dbReference>
<feature type="region of interest" description="Disordered" evidence="15">
    <location>
        <begin position="789"/>
        <end position="845"/>
    </location>
</feature>
<feature type="region of interest" description="Disordered" evidence="15">
    <location>
        <begin position="328"/>
        <end position="394"/>
    </location>
</feature>
<evidence type="ECO:0000259" key="17">
    <source>
        <dbReference type="PROSITE" id="PS50089"/>
    </source>
</evidence>
<dbReference type="GO" id="GO:0061630">
    <property type="term" value="F:ubiquitin protein ligase activity"/>
    <property type="evidence" value="ECO:0007669"/>
    <property type="project" value="UniProtKB-EC"/>
</dbReference>
<evidence type="ECO:0000256" key="9">
    <source>
        <dbReference type="ARBA" id="ARBA00022771"/>
    </source>
</evidence>
<evidence type="ECO:0000256" key="10">
    <source>
        <dbReference type="ARBA" id="ARBA00022786"/>
    </source>
</evidence>
<dbReference type="SUPFAM" id="SSF50044">
    <property type="entry name" value="SH3-domain"/>
    <property type="match status" value="4"/>
</dbReference>
<dbReference type="GO" id="GO:0008270">
    <property type="term" value="F:zinc ion binding"/>
    <property type="evidence" value="ECO:0007669"/>
    <property type="project" value="UniProtKB-KW"/>
</dbReference>
<feature type="domain" description="SH3" evidence="16">
    <location>
        <begin position="847"/>
        <end position="906"/>
    </location>
</feature>
<dbReference type="Pfam" id="PF14604">
    <property type="entry name" value="SH3_9"/>
    <property type="match status" value="3"/>
</dbReference>
<dbReference type="InterPro" id="IPR017907">
    <property type="entry name" value="Znf_RING_CS"/>
</dbReference>
<dbReference type="CDD" id="cd11787">
    <property type="entry name" value="SH3_SH3RF_2"/>
    <property type="match status" value="1"/>
</dbReference>
<dbReference type="SMART" id="SM00326">
    <property type="entry name" value="SH3"/>
    <property type="match status" value="4"/>
</dbReference>
<dbReference type="InterPro" id="IPR001841">
    <property type="entry name" value="Znf_RING"/>
</dbReference>
<dbReference type="CDD" id="cd11783">
    <property type="entry name" value="SH3_SH3RF_3"/>
    <property type="match status" value="1"/>
</dbReference>
<dbReference type="InterPro" id="IPR001452">
    <property type="entry name" value="SH3_domain"/>
</dbReference>
<dbReference type="AlphaFoldDB" id="A0AAW2HTW4"/>
<evidence type="ECO:0000256" key="11">
    <source>
        <dbReference type="ARBA" id="ARBA00022833"/>
    </source>
</evidence>
<evidence type="ECO:0000256" key="12">
    <source>
        <dbReference type="ARBA" id="ARBA00022843"/>
    </source>
</evidence>
<accession>A0AAW2HTW4</accession>
<evidence type="ECO:0000256" key="8">
    <source>
        <dbReference type="ARBA" id="ARBA00022737"/>
    </source>
</evidence>
<evidence type="ECO:0000256" key="4">
    <source>
        <dbReference type="ARBA" id="ARBA00012483"/>
    </source>
</evidence>
<evidence type="ECO:0000256" key="13">
    <source>
        <dbReference type="PROSITE-ProRule" id="PRU00175"/>
    </source>
</evidence>
<evidence type="ECO:0000256" key="2">
    <source>
        <dbReference type="ARBA" id="ARBA00004906"/>
    </source>
</evidence>
<feature type="domain" description="SH3" evidence="16">
    <location>
        <begin position="129"/>
        <end position="188"/>
    </location>
</feature>
<dbReference type="Gene3D" id="2.30.30.40">
    <property type="entry name" value="SH3 Domains"/>
    <property type="match status" value="4"/>
</dbReference>
<keyword evidence="6" id="KW-0808">Transferase</keyword>
<protein>
    <recommendedName>
        <fullName evidence="4">RING-type E3 ubiquitin transferase</fullName>
        <ecNumber evidence="4">2.3.2.27</ecNumber>
    </recommendedName>
</protein>
<dbReference type="InterPro" id="IPR028502">
    <property type="entry name" value="SH3RF3_RING-HC_Zfn"/>
</dbReference>
<comment type="pathway">
    <text evidence="2">Protein modification; protein ubiquitination.</text>
</comment>
<feature type="domain" description="RING-type" evidence="17">
    <location>
        <begin position="12"/>
        <end position="53"/>
    </location>
</feature>
<feature type="region of interest" description="Disordered" evidence="15">
    <location>
        <begin position="430"/>
        <end position="516"/>
    </location>
</feature>
<dbReference type="FunFam" id="3.30.40.10:FF:000077">
    <property type="entry name" value="E3 ubiquitin-protein ligase SH3RF1 isoform X1"/>
    <property type="match status" value="1"/>
</dbReference>
<feature type="region of interest" description="Disordered" evidence="15">
    <location>
        <begin position="261"/>
        <end position="315"/>
    </location>
</feature>
<keyword evidence="5 14" id="KW-0728">SH3 domain</keyword>
<dbReference type="InterPro" id="IPR036028">
    <property type="entry name" value="SH3-like_dom_sf"/>
</dbReference>
<keyword evidence="9 13" id="KW-0863">Zinc-finger</keyword>
<dbReference type="PRINTS" id="PR00499">
    <property type="entry name" value="P67PHOX"/>
</dbReference>
<evidence type="ECO:0000256" key="7">
    <source>
        <dbReference type="ARBA" id="ARBA00022723"/>
    </source>
</evidence>
<dbReference type="Gene3D" id="3.30.40.10">
    <property type="entry name" value="Zinc/RING finger domain, C3HC4 (zinc finger)"/>
    <property type="match status" value="1"/>
</dbReference>
<dbReference type="PROSITE" id="PS50089">
    <property type="entry name" value="ZF_RING_2"/>
    <property type="match status" value="1"/>
</dbReference>
<feature type="compositionally biased region" description="Polar residues" evidence="15">
    <location>
        <begin position="797"/>
        <end position="810"/>
    </location>
</feature>
<keyword evidence="7" id="KW-0479">Metal-binding</keyword>
<evidence type="ECO:0000256" key="6">
    <source>
        <dbReference type="ARBA" id="ARBA00022679"/>
    </source>
</evidence>
<dbReference type="CDD" id="cd11785">
    <property type="entry name" value="SH3_SH3RF_C"/>
    <property type="match status" value="1"/>
</dbReference>
<feature type="compositionally biased region" description="Polar residues" evidence="15">
    <location>
        <begin position="94"/>
        <end position="120"/>
    </location>
</feature>
<feature type="region of interest" description="Disordered" evidence="15">
    <location>
        <begin position="674"/>
        <end position="766"/>
    </location>
</feature>
<feature type="domain" description="SH3" evidence="16">
    <location>
        <begin position="191"/>
        <end position="251"/>
    </location>
</feature>
<dbReference type="PRINTS" id="PR00452">
    <property type="entry name" value="SH3DOMAIN"/>
</dbReference>
<evidence type="ECO:0000256" key="3">
    <source>
        <dbReference type="ARBA" id="ARBA00008649"/>
    </source>
</evidence>